<evidence type="ECO:0000313" key="3">
    <source>
        <dbReference type="Proteomes" id="UP001305779"/>
    </source>
</evidence>
<sequence length="62" mass="6627">MNSAQRRPRDEADPIPTAEELRGILPPCRVPDALDGSPLEIGLDAAAQGALEADVKFQAMKI</sequence>
<dbReference type="Proteomes" id="UP001305779">
    <property type="component" value="Unassembled WGS sequence"/>
</dbReference>
<name>A0ABR0E4N5_ZASCE</name>
<reference evidence="2 3" key="1">
    <citation type="journal article" date="2023" name="G3 (Bethesda)">
        <title>A chromosome-level genome assembly of Zasmidium syzygii isolated from banana leaves.</title>
        <authorList>
            <person name="van Westerhoven A.C."/>
            <person name="Mehrabi R."/>
            <person name="Talebi R."/>
            <person name="Steentjes M.B.F."/>
            <person name="Corcolon B."/>
            <person name="Chong P.A."/>
            <person name="Kema G.H.J."/>
            <person name="Seidl M.F."/>
        </authorList>
    </citation>
    <scope>NUCLEOTIDE SEQUENCE [LARGE SCALE GENOMIC DNA]</scope>
    <source>
        <strain evidence="2 3">P124</strain>
    </source>
</reference>
<gene>
    <name evidence="2" type="ORF">PRZ48_012315</name>
</gene>
<organism evidence="2 3">
    <name type="scientific">Zasmidium cellare</name>
    <name type="common">Wine cellar mold</name>
    <name type="synonym">Racodium cellare</name>
    <dbReference type="NCBI Taxonomy" id="395010"/>
    <lineage>
        <taxon>Eukaryota</taxon>
        <taxon>Fungi</taxon>
        <taxon>Dikarya</taxon>
        <taxon>Ascomycota</taxon>
        <taxon>Pezizomycotina</taxon>
        <taxon>Dothideomycetes</taxon>
        <taxon>Dothideomycetidae</taxon>
        <taxon>Mycosphaerellales</taxon>
        <taxon>Mycosphaerellaceae</taxon>
        <taxon>Zasmidium</taxon>
    </lineage>
</organism>
<proteinExistence type="predicted"/>
<keyword evidence="3" id="KW-1185">Reference proteome</keyword>
<feature type="region of interest" description="Disordered" evidence="1">
    <location>
        <begin position="1"/>
        <end position="26"/>
    </location>
</feature>
<accession>A0ABR0E4N5</accession>
<evidence type="ECO:0000313" key="2">
    <source>
        <dbReference type="EMBL" id="KAK4496335.1"/>
    </source>
</evidence>
<dbReference type="EMBL" id="JAXOVC010000010">
    <property type="protein sequence ID" value="KAK4496335.1"/>
    <property type="molecule type" value="Genomic_DNA"/>
</dbReference>
<comment type="caution">
    <text evidence="2">The sequence shown here is derived from an EMBL/GenBank/DDBJ whole genome shotgun (WGS) entry which is preliminary data.</text>
</comment>
<evidence type="ECO:0000256" key="1">
    <source>
        <dbReference type="SAM" id="MobiDB-lite"/>
    </source>
</evidence>
<protein>
    <submittedName>
        <fullName evidence="2">Uncharacterized protein</fullName>
    </submittedName>
</protein>